<evidence type="ECO:0000256" key="4">
    <source>
        <dbReference type="ARBA" id="ARBA00023163"/>
    </source>
</evidence>
<dbReference type="Gene3D" id="3.40.50.280">
    <property type="entry name" value="Cobalamin-binding domain"/>
    <property type="match status" value="1"/>
</dbReference>
<keyword evidence="1" id="KW-0678">Repressor</keyword>
<keyword evidence="4" id="KW-0804">Transcription</keyword>
<keyword evidence="3" id="KW-0238">DNA-binding</keyword>
<dbReference type="Gene3D" id="1.10.1240.10">
    <property type="entry name" value="Methionine synthase domain"/>
    <property type="match status" value="1"/>
</dbReference>
<dbReference type="Pfam" id="PF02607">
    <property type="entry name" value="B12-binding_2"/>
    <property type="match status" value="1"/>
</dbReference>
<organism evidence="6 7">
    <name type="scientific">Roseivirga spongicola</name>
    <dbReference type="NCBI Taxonomy" id="333140"/>
    <lineage>
        <taxon>Bacteria</taxon>
        <taxon>Pseudomonadati</taxon>
        <taxon>Bacteroidota</taxon>
        <taxon>Cytophagia</taxon>
        <taxon>Cytophagales</taxon>
        <taxon>Roseivirgaceae</taxon>
        <taxon>Roseivirga</taxon>
    </lineage>
</organism>
<dbReference type="PANTHER" id="PTHR30204">
    <property type="entry name" value="REDOX-CYCLING DRUG-SENSING TRANSCRIPTIONAL ACTIVATOR SOXR"/>
    <property type="match status" value="1"/>
</dbReference>
<dbReference type="Pfam" id="PF13411">
    <property type="entry name" value="MerR_1"/>
    <property type="match status" value="1"/>
</dbReference>
<dbReference type="InterPro" id="IPR036594">
    <property type="entry name" value="Meth_synthase_dom"/>
</dbReference>
<dbReference type="RefSeq" id="WP_068217692.1">
    <property type="nucleotide sequence ID" value="NZ_LRPC01000001.1"/>
</dbReference>
<dbReference type="EMBL" id="LRPC01000001">
    <property type="protein sequence ID" value="KYG78275.1"/>
    <property type="molecule type" value="Genomic_DNA"/>
</dbReference>
<accession>A0A150XHY4</accession>
<feature type="domain" description="HTH merR-type" evidence="5">
    <location>
        <begin position="3"/>
        <end position="72"/>
    </location>
</feature>
<dbReference type="SUPFAM" id="SSF46955">
    <property type="entry name" value="Putative DNA-binding domain"/>
    <property type="match status" value="1"/>
</dbReference>
<dbReference type="Proteomes" id="UP000075606">
    <property type="component" value="Unassembled WGS sequence"/>
</dbReference>
<evidence type="ECO:0000313" key="7">
    <source>
        <dbReference type="Proteomes" id="UP000075606"/>
    </source>
</evidence>
<sequence>MVKYSIKDLEKFSGIKAHTIRIWEQRYQLLTPKRTETNIRYYDESQLKYLLNVTLLVENGFRISHICSMSDEEFNKNLKEVAEKGLQTKEDNHLSVAVNELVLAMLELDEQRFEKIISGSLLQRSFEETITKIIYPFLKRIGVMWRVGEVSTAQEHFIYQLIRQKVIVAIDGLIDRKKTGEKYLLFLPKSEFSDLLILLFTYLLKNRGRQCIYLGADIPFRDLKQVTEITKPDVLLTFVKAPASKIDTQAYVYELSEKFEEKKILISGNPYFMDELDFPKNVRLISEVEDLIEMLTE</sequence>
<dbReference type="InterPro" id="IPR000551">
    <property type="entry name" value="MerR-type_HTH_dom"/>
</dbReference>
<evidence type="ECO:0000256" key="1">
    <source>
        <dbReference type="ARBA" id="ARBA00022491"/>
    </source>
</evidence>
<reference evidence="6 7" key="1">
    <citation type="submission" date="2016-01" db="EMBL/GenBank/DDBJ databases">
        <title>Genome sequencing of Roseivirga spongicola UST030701-084.</title>
        <authorList>
            <person name="Selvaratnam C."/>
            <person name="Thevarajoo S."/>
            <person name="Goh K.M."/>
            <person name="Ee R."/>
            <person name="Chan K.-G."/>
            <person name="Chong C.S."/>
        </authorList>
    </citation>
    <scope>NUCLEOTIDE SEQUENCE [LARGE SCALE GENOMIC DNA]</scope>
    <source>
        <strain evidence="6 7">UST030701-084</strain>
    </source>
</reference>
<evidence type="ECO:0000259" key="5">
    <source>
        <dbReference type="PROSITE" id="PS50937"/>
    </source>
</evidence>
<proteinExistence type="predicted"/>
<dbReference type="STRING" id="333140.AWW68_05780"/>
<dbReference type="OrthoDB" id="9800334at2"/>
<dbReference type="Gene3D" id="1.10.1660.10">
    <property type="match status" value="1"/>
</dbReference>
<evidence type="ECO:0000313" key="6">
    <source>
        <dbReference type="EMBL" id="KYG78275.1"/>
    </source>
</evidence>
<dbReference type="InterPro" id="IPR047057">
    <property type="entry name" value="MerR_fam"/>
</dbReference>
<comment type="caution">
    <text evidence="6">The sequence shown here is derived from an EMBL/GenBank/DDBJ whole genome shotgun (WGS) entry which is preliminary data.</text>
</comment>
<evidence type="ECO:0000256" key="3">
    <source>
        <dbReference type="ARBA" id="ARBA00023125"/>
    </source>
</evidence>
<keyword evidence="7" id="KW-1185">Reference proteome</keyword>
<dbReference type="InterPro" id="IPR009061">
    <property type="entry name" value="DNA-bd_dom_put_sf"/>
</dbReference>
<gene>
    <name evidence="6" type="ORF">AWW68_05780</name>
</gene>
<dbReference type="GO" id="GO:0003700">
    <property type="term" value="F:DNA-binding transcription factor activity"/>
    <property type="evidence" value="ECO:0007669"/>
    <property type="project" value="InterPro"/>
</dbReference>
<dbReference type="AlphaFoldDB" id="A0A150XHY4"/>
<keyword evidence="2" id="KW-0805">Transcription regulation</keyword>
<dbReference type="PROSITE" id="PS50937">
    <property type="entry name" value="HTH_MERR_2"/>
    <property type="match status" value="1"/>
</dbReference>
<dbReference type="GO" id="GO:0003677">
    <property type="term" value="F:DNA binding"/>
    <property type="evidence" value="ECO:0007669"/>
    <property type="project" value="UniProtKB-KW"/>
</dbReference>
<evidence type="ECO:0000256" key="2">
    <source>
        <dbReference type="ARBA" id="ARBA00023015"/>
    </source>
</evidence>
<dbReference type="InterPro" id="IPR003759">
    <property type="entry name" value="Cbl-bd_cap"/>
</dbReference>
<dbReference type="PANTHER" id="PTHR30204:SF69">
    <property type="entry name" value="MERR-FAMILY TRANSCRIPTIONAL REGULATOR"/>
    <property type="match status" value="1"/>
</dbReference>
<dbReference type="CDD" id="cd01104">
    <property type="entry name" value="HTH_MlrA-CarA"/>
    <property type="match status" value="1"/>
</dbReference>
<protein>
    <recommendedName>
        <fullName evidence="5">HTH merR-type domain-containing protein</fullName>
    </recommendedName>
</protein>
<name>A0A150XHY4_9BACT</name>
<dbReference type="SMART" id="SM00422">
    <property type="entry name" value="HTH_MERR"/>
    <property type="match status" value="1"/>
</dbReference>